<dbReference type="InterPro" id="IPR036691">
    <property type="entry name" value="Endo/exonu/phosph_ase_sf"/>
</dbReference>
<evidence type="ECO:0000259" key="4">
    <source>
        <dbReference type="PROSITE" id="PS51841"/>
    </source>
</evidence>
<dbReference type="PROSITE" id="PS51318">
    <property type="entry name" value="TAT"/>
    <property type="match status" value="1"/>
</dbReference>
<dbReference type="AlphaFoldDB" id="A0AAV5G315"/>
<dbReference type="PROSITE" id="PS51841">
    <property type="entry name" value="LTD"/>
    <property type="match status" value="1"/>
</dbReference>
<keyword evidence="2" id="KW-0472">Membrane</keyword>
<evidence type="ECO:0000313" key="5">
    <source>
        <dbReference type="EMBL" id="GJN43063.1"/>
    </source>
</evidence>
<evidence type="ECO:0000256" key="1">
    <source>
        <dbReference type="SAM" id="MobiDB-lite"/>
    </source>
</evidence>
<dbReference type="PANTHER" id="PTHR42834">
    <property type="entry name" value="ENDONUCLEASE/EXONUCLEASE/PHOSPHATASE FAMILY PROTEIN (AFU_ORTHOLOGUE AFUA_3G09210)"/>
    <property type="match status" value="1"/>
</dbReference>
<proteinExistence type="predicted"/>
<dbReference type="PANTHER" id="PTHR42834:SF1">
    <property type="entry name" value="ENDONUCLEASE_EXONUCLEASE_PHOSPHATASE FAMILY PROTEIN (AFU_ORTHOLOGUE AFUA_3G09210)"/>
    <property type="match status" value="1"/>
</dbReference>
<dbReference type="InterPro" id="IPR047971">
    <property type="entry name" value="ExeM-like"/>
</dbReference>
<feature type="transmembrane region" description="Helical" evidence="2">
    <location>
        <begin position="870"/>
        <end position="891"/>
    </location>
</feature>
<feature type="chain" id="PRO_5043405705" evidence="3">
    <location>
        <begin position="32"/>
        <end position="914"/>
    </location>
</feature>
<dbReference type="SUPFAM" id="SSF56219">
    <property type="entry name" value="DNase I-like"/>
    <property type="match status" value="1"/>
</dbReference>
<evidence type="ECO:0000313" key="6">
    <source>
        <dbReference type="Proteomes" id="UP001054925"/>
    </source>
</evidence>
<evidence type="ECO:0000256" key="2">
    <source>
        <dbReference type="SAM" id="Phobius"/>
    </source>
</evidence>
<dbReference type="Pfam" id="PF00932">
    <property type="entry name" value="LTD"/>
    <property type="match status" value="1"/>
</dbReference>
<feature type="compositionally biased region" description="Low complexity" evidence="1">
    <location>
        <begin position="162"/>
        <end position="175"/>
    </location>
</feature>
<dbReference type="InterPro" id="IPR001322">
    <property type="entry name" value="Lamin_tail_dom"/>
</dbReference>
<feature type="domain" description="LTD" evidence="4">
    <location>
        <begin position="31"/>
        <end position="156"/>
    </location>
</feature>
<keyword evidence="2" id="KW-0812">Transmembrane</keyword>
<evidence type="ECO:0000256" key="3">
    <source>
        <dbReference type="SAM" id="SignalP"/>
    </source>
</evidence>
<dbReference type="Gene3D" id="3.60.10.10">
    <property type="entry name" value="Endonuclease/exonuclease/phosphatase"/>
    <property type="match status" value="1"/>
</dbReference>
<dbReference type="Proteomes" id="UP001054925">
    <property type="component" value="Unassembled WGS sequence"/>
</dbReference>
<dbReference type="CDD" id="cd04486">
    <property type="entry name" value="YhcR_OBF_like"/>
    <property type="match status" value="1"/>
</dbReference>
<reference evidence="5" key="1">
    <citation type="submission" date="2021-12" db="EMBL/GenBank/DDBJ databases">
        <title>Draft genome sequence of Corynebacterium ammoniagenes strain T-723.</title>
        <authorList>
            <person name="Matsuzawa M."/>
            <person name="Hiratani M."/>
            <person name="Abe I."/>
            <person name="Tsuji Y."/>
            <person name="Nakamura J."/>
        </authorList>
    </citation>
    <scope>NUCLEOTIDE SEQUENCE</scope>
    <source>
        <strain evidence="5">T-723</strain>
    </source>
</reference>
<feature type="region of interest" description="Disordered" evidence="1">
    <location>
        <begin position="161"/>
        <end position="221"/>
    </location>
</feature>
<feature type="compositionally biased region" description="Acidic residues" evidence="1">
    <location>
        <begin position="827"/>
        <end position="854"/>
    </location>
</feature>
<protein>
    <submittedName>
        <fullName evidence="5">Nuclease</fullName>
    </submittedName>
</protein>
<dbReference type="InterPro" id="IPR036415">
    <property type="entry name" value="Lamin_tail_dom_sf"/>
</dbReference>
<gene>
    <name evidence="5" type="ORF">CAT723_15420</name>
</gene>
<dbReference type="EMBL" id="BQKK01000003">
    <property type="protein sequence ID" value="GJN43063.1"/>
    <property type="molecule type" value="Genomic_DNA"/>
</dbReference>
<dbReference type="RefSeq" id="WP_147581086.1">
    <property type="nucleotide sequence ID" value="NZ_BQKK01000003.1"/>
</dbReference>
<dbReference type="SUPFAM" id="SSF74853">
    <property type="entry name" value="Lamin A/C globular tail domain"/>
    <property type="match status" value="1"/>
</dbReference>
<name>A0AAV5G315_CORAM</name>
<dbReference type="GO" id="GO:0003824">
    <property type="term" value="F:catalytic activity"/>
    <property type="evidence" value="ECO:0007669"/>
    <property type="project" value="InterPro"/>
</dbReference>
<dbReference type="NCBIfam" id="NF033681">
    <property type="entry name" value="ExeM_NucH_DNase"/>
    <property type="match status" value="1"/>
</dbReference>
<feature type="signal peptide" evidence="3">
    <location>
        <begin position="1"/>
        <end position="31"/>
    </location>
</feature>
<dbReference type="InterPro" id="IPR006311">
    <property type="entry name" value="TAT_signal"/>
</dbReference>
<comment type="caution">
    <text evidence="5">The sequence shown here is derived from an EMBL/GenBank/DDBJ whole genome shotgun (WGS) entry which is preliminary data.</text>
</comment>
<dbReference type="CDD" id="cd10283">
    <property type="entry name" value="MnuA_DNase1-like"/>
    <property type="match status" value="1"/>
</dbReference>
<accession>A0AAV5G315</accession>
<sequence>MSSSPKPASSARRLRTFALAAVASTSLTTIAIPAAQATPEGDNVVISEVFGGGGNSGAPLVNDFIELFNPTEEAIDLAGWNVEYFSASGGSSGTTALTGTIPAGGYFLIQQASGKNTSLTALPTPDASGTLNMSGTKGSVTLSSPAETIDVVGYGAAQINESSPTSQLSNSTSASRDALGSDTDNNAADFAVGTPTPTNSANDSEGGGSTDPEEPQPPVNPGEVIAIADIQGTGATSPHEGRTVTTQGEVTAVYAEGGLNGFVIQTPGTGAQVPSTSDASHGIFVYMNNRPAAEYPELGQVLTVTGDAGEHFESTQLTNPTFAVAEGEFEPVTPLRIDTLPAGDAEREPYEYMLVLPGNHTVTNNYALNTFGEIGLAPGEEAFRQPTDFMAPGADAVAQAEAYKEELVTLDDARTRNYMQSDKQTPLPYITSDDAETIKSIRTTDQVEFQSPVIVKKDFDLWRFLPTTPVTGNTAAEDLPITWEDSREAELHAVDDVAGDYTISAFNVLNYFTSLGEDESGCGAYTDINNNPVASRNCTVRGAFTDSALQDQQEKIVSAINGLNADVIALSEIEDTFAVTGDIARRDEALSTLVDALNADGGNWKYVESPQQVPNDPDVIRVAFIYNPDRVEPVGESRIFEDERFTGTAREPLAQEFKPVDEDVTETFVAVANHFKSKGSIAGGDADQGDGQGNNANLRVSQAEAVLDHLAKQSDWQDKATFVMGDLNSYTREHAIDTFRDAGYSIPQEDHQAATSYQFDGMLGSLDHVLANANVEVQDAQVWNINADESIAFEYSRRLYNVVDYHDDSPFRSSDHDPVKVGFNLDTTDDNGDNGDGGNVDDDGNDGSDGDDPSNEAPGGGSAGSSAGGILGAIAAIAAALGLSAIFSGTVDQYLPREAKSFRDQIRAFFNGLF</sequence>
<keyword evidence="3" id="KW-0732">Signal</keyword>
<dbReference type="InterPro" id="IPR005135">
    <property type="entry name" value="Endo/exonuclease/phosphatase"/>
</dbReference>
<dbReference type="Pfam" id="PF03372">
    <property type="entry name" value="Exo_endo_phos"/>
    <property type="match status" value="1"/>
</dbReference>
<organism evidence="5 6">
    <name type="scientific">Corynebacterium ammoniagenes</name>
    <name type="common">Brevibacterium ammoniagenes</name>
    <dbReference type="NCBI Taxonomy" id="1697"/>
    <lineage>
        <taxon>Bacteria</taxon>
        <taxon>Bacillati</taxon>
        <taxon>Actinomycetota</taxon>
        <taxon>Actinomycetes</taxon>
        <taxon>Mycobacteriales</taxon>
        <taxon>Corynebacteriaceae</taxon>
        <taxon>Corynebacterium</taxon>
    </lineage>
</organism>
<keyword evidence="2" id="KW-1133">Transmembrane helix</keyword>
<feature type="region of interest" description="Disordered" evidence="1">
    <location>
        <begin position="811"/>
        <end position="864"/>
    </location>
</feature>